<evidence type="ECO:0000313" key="1">
    <source>
        <dbReference type="EMBL" id="GAA0259349.1"/>
    </source>
</evidence>
<proteinExistence type="predicted"/>
<keyword evidence="2" id="KW-1185">Reference proteome</keyword>
<evidence type="ECO:0000313" key="2">
    <source>
        <dbReference type="Proteomes" id="UP001500416"/>
    </source>
</evidence>
<protein>
    <submittedName>
        <fullName evidence="1">Uncharacterized protein</fullName>
    </submittedName>
</protein>
<gene>
    <name evidence="1" type="ORF">GCM10010492_70380</name>
</gene>
<name>A0ABN0URN5_9PSEU</name>
<comment type="caution">
    <text evidence="1">The sequence shown here is derived from an EMBL/GenBank/DDBJ whole genome shotgun (WGS) entry which is preliminary data.</text>
</comment>
<sequence>MSDRPRRRRFVFSERNPRWRPPVNTRAVIMDTSLPSKIDGIDFTVTLRAAWTSDDPKVSRQHGYALTMEHLWRTAELITRKWYVLHHDAAQAAVNAAIDPMVNLESVPLAVTGNATLTASAQAISATRDYLTLRRDEETRRERTSAQLYALRHALKSPGIAELWWASNNPQQLSVIDSDSFKSFVSAITAARDDEMHPKTAIEQVVLKFISEFTGAEDRQLLMNVFKLLLVRFDKHDLLKELG</sequence>
<dbReference type="EMBL" id="BAAABU010000028">
    <property type="protein sequence ID" value="GAA0259349.1"/>
    <property type="molecule type" value="Genomic_DNA"/>
</dbReference>
<accession>A0ABN0URN5</accession>
<reference evidence="1 2" key="1">
    <citation type="journal article" date="2019" name="Int. J. Syst. Evol. Microbiol.">
        <title>The Global Catalogue of Microorganisms (GCM) 10K type strain sequencing project: providing services to taxonomists for standard genome sequencing and annotation.</title>
        <authorList>
            <consortium name="The Broad Institute Genomics Platform"/>
            <consortium name="The Broad Institute Genome Sequencing Center for Infectious Disease"/>
            <person name="Wu L."/>
            <person name="Ma J."/>
        </authorList>
    </citation>
    <scope>NUCLEOTIDE SEQUENCE [LARGE SCALE GENOMIC DNA]</scope>
    <source>
        <strain evidence="1 2">JCM 3380</strain>
    </source>
</reference>
<dbReference type="Proteomes" id="UP001500416">
    <property type="component" value="Unassembled WGS sequence"/>
</dbReference>
<organism evidence="1 2">
    <name type="scientific">Saccharothrix mutabilis subsp. mutabilis</name>
    <dbReference type="NCBI Taxonomy" id="66855"/>
    <lineage>
        <taxon>Bacteria</taxon>
        <taxon>Bacillati</taxon>
        <taxon>Actinomycetota</taxon>
        <taxon>Actinomycetes</taxon>
        <taxon>Pseudonocardiales</taxon>
        <taxon>Pseudonocardiaceae</taxon>
        <taxon>Saccharothrix</taxon>
    </lineage>
</organism>